<dbReference type="InterPro" id="IPR041373">
    <property type="entry name" value="RT_RNaseH"/>
</dbReference>
<dbReference type="InterPro" id="IPR043502">
    <property type="entry name" value="DNA/RNA_pol_sf"/>
</dbReference>
<evidence type="ECO:0000256" key="9">
    <source>
        <dbReference type="SAM" id="MobiDB-lite"/>
    </source>
</evidence>
<organism evidence="11">
    <name type="scientific">Tanacetum cinerariifolium</name>
    <name type="common">Dalmatian daisy</name>
    <name type="synonym">Chrysanthemum cinerariifolium</name>
    <dbReference type="NCBI Taxonomy" id="118510"/>
    <lineage>
        <taxon>Eukaryota</taxon>
        <taxon>Viridiplantae</taxon>
        <taxon>Streptophyta</taxon>
        <taxon>Embryophyta</taxon>
        <taxon>Tracheophyta</taxon>
        <taxon>Spermatophyta</taxon>
        <taxon>Magnoliopsida</taxon>
        <taxon>eudicotyledons</taxon>
        <taxon>Gunneridae</taxon>
        <taxon>Pentapetalae</taxon>
        <taxon>asterids</taxon>
        <taxon>campanulids</taxon>
        <taxon>Asterales</taxon>
        <taxon>Asteraceae</taxon>
        <taxon>Asteroideae</taxon>
        <taxon>Anthemideae</taxon>
        <taxon>Anthemidinae</taxon>
        <taxon>Tanacetum</taxon>
    </lineage>
</organism>
<comment type="caution">
    <text evidence="11">The sequence shown here is derived from an EMBL/GenBank/DDBJ whole genome shotgun (WGS) entry which is preliminary data.</text>
</comment>
<evidence type="ECO:0000256" key="4">
    <source>
        <dbReference type="ARBA" id="ARBA00022722"/>
    </source>
</evidence>
<dbReference type="CDD" id="cd09274">
    <property type="entry name" value="RNase_HI_RT_Ty3"/>
    <property type="match status" value="1"/>
</dbReference>
<evidence type="ECO:0000256" key="1">
    <source>
        <dbReference type="ARBA" id="ARBA00012493"/>
    </source>
</evidence>
<sequence>MAAPAITISSDVSKESVTSVVSRVILFGSIPIEILIVPDMPIDLPTAPELPAVSPFLCLNDPESESIDESPERHVSLRLHDDVVSRWRDMVRSRLFSPSGSSSPDTTIPSTEIATSSPACISTLVIIDSPAVRSRIQTAVRKSMLGLRLVMTPTRSASLRRACRAALSLDIIIRYFIRIFMRSSTASSSSVGPSRKRSRSSATSISSTVRTARVLSPTRADLLPHRKRYRGTSTMHSDESGDEGSPETQTESNMDSDIWEDIKAVTATAATATDDGLGIEPVMIWVETYIGPKLAAIETESEWKEAEADDEVQPEGTIEIGVDDAIRIDIPDYLLMPDAIERLGQLEEGMQGMYDHLVEIPLQRIDDTESRQIEQEGRSLIADSKRYEALAAQEASRNAGLIDKNQSQNRDDNDNGSGGNGNHGNHNGDGNQNGGKGGAKRDAPVARVCTYKDFLNCQPRNFSGTEGVVDGALTWWNSHVQTNGIYEAYEMPWKDLMKLMIEVYCPRNEIQKMVLEDNDKIERVIWGFPDNIQVRVYAARNVDQKMKFNNNLRGNRVQQPPFKRQNVAQAVTVGNSKKRGYVGSAPYCNKCRLHHEGPCIVRCTSCKKVGHMARNCRTVVDTQAPRDPNRGNKAASNDAHGGAYALGGGDGNLDSNVVMGTFLFNNHYAYILFDSGAGRSFVSTTFSTLIDIPHTALDVSYAVELADGRIAESNTINRDCTLNLLDHPFSTHLMPIELGSFNVIIGMEWLSRYHAVIVCDEKIVRIPYGNEILTVRGDGSNKGSNLRLSIISCTKTQKTSASSTSRISNRLSPQCCTCSPSSLSGALVLIVKKDGSFRMCIDYRELNKLTVKNRYLLLGIDDLFDQLQGSSVYSKIDLRSETAFTLIQLRLGIAKDSNRNSSILRSCRLLLKVYRGFSKIARPMTKLAQKSVKYEWGEKEEKSFQLLKQKLYSAPILALPEGSENFMVYCYASHKGLGAVLIQLEKVIADASRELKVHNKNYTTHDLELGAVVFALKMWRHYLYETKCVVFIDHKSLQHILHHKELNIRQRRWLELLSDYDCEIRYHQRKANVVADALSRKERSLQKALGTQLDMSTAYHPQTDGQSERTIQTLYDIYHTSIKETPFKALYGRKCRSPVCWAEVGDSQLAGPEIVHETTEKIIQIKRRIQAARDRQKSYADKSSKPLEFQVGDKVMLNVSPWKWVICFDKWGKLNSRYIGPFKILAMVGTVAYRLEHPEQLSRVHSTFHVSNLKKCLSNETFIIPLDEVQIDDKLHFIEEPVEIMGREVKCLKQSRISIVKVR</sequence>
<evidence type="ECO:0000256" key="8">
    <source>
        <dbReference type="PROSITE-ProRule" id="PRU00047"/>
    </source>
</evidence>
<dbReference type="Pfam" id="PF08284">
    <property type="entry name" value="RVP_2"/>
    <property type="match status" value="1"/>
</dbReference>
<keyword evidence="8" id="KW-0862">Zinc</keyword>
<dbReference type="PROSITE" id="PS50158">
    <property type="entry name" value="ZF_CCHC"/>
    <property type="match status" value="1"/>
</dbReference>
<evidence type="ECO:0000256" key="3">
    <source>
        <dbReference type="ARBA" id="ARBA00022695"/>
    </source>
</evidence>
<dbReference type="GO" id="GO:0008270">
    <property type="term" value="F:zinc ion binding"/>
    <property type="evidence" value="ECO:0007669"/>
    <property type="project" value="UniProtKB-KW"/>
</dbReference>
<dbReference type="PANTHER" id="PTHR37984:SF5">
    <property type="entry name" value="PROTEIN NYNRIN-LIKE"/>
    <property type="match status" value="1"/>
</dbReference>
<keyword evidence="4" id="KW-0540">Nuclease</keyword>
<feature type="domain" description="CCHC-type" evidence="10">
    <location>
        <begin position="602"/>
        <end position="617"/>
    </location>
</feature>
<dbReference type="Gene3D" id="3.30.420.10">
    <property type="entry name" value="Ribonuclease H-like superfamily/Ribonuclease H"/>
    <property type="match status" value="1"/>
</dbReference>
<dbReference type="EC" id="2.7.7.49" evidence="1"/>
<evidence type="ECO:0000256" key="5">
    <source>
        <dbReference type="ARBA" id="ARBA00022759"/>
    </source>
</evidence>
<dbReference type="Gene3D" id="2.40.70.10">
    <property type="entry name" value="Acid Proteases"/>
    <property type="match status" value="1"/>
</dbReference>
<reference evidence="11" key="1">
    <citation type="journal article" date="2019" name="Sci. Rep.">
        <title>Draft genome of Tanacetum cinerariifolium, the natural source of mosquito coil.</title>
        <authorList>
            <person name="Yamashiro T."/>
            <person name="Shiraishi A."/>
            <person name="Satake H."/>
            <person name="Nakayama K."/>
        </authorList>
    </citation>
    <scope>NUCLEOTIDE SEQUENCE</scope>
</reference>
<keyword evidence="8" id="KW-0863">Zinc-finger</keyword>
<dbReference type="Gene3D" id="3.10.10.10">
    <property type="entry name" value="HIV Type 1 Reverse Transcriptase, subunit A, domain 1"/>
    <property type="match status" value="1"/>
</dbReference>
<dbReference type="Pfam" id="PF17917">
    <property type="entry name" value="RT_RNaseH"/>
    <property type="match status" value="1"/>
</dbReference>
<evidence type="ECO:0000259" key="10">
    <source>
        <dbReference type="PROSITE" id="PS50158"/>
    </source>
</evidence>
<keyword evidence="3" id="KW-0548">Nucleotidyltransferase</keyword>
<dbReference type="InterPro" id="IPR043128">
    <property type="entry name" value="Rev_trsase/Diguanyl_cyclase"/>
</dbReference>
<dbReference type="SUPFAM" id="SSF50630">
    <property type="entry name" value="Acid proteases"/>
    <property type="match status" value="1"/>
</dbReference>
<dbReference type="CDD" id="cd00303">
    <property type="entry name" value="retropepsin_like"/>
    <property type="match status" value="1"/>
</dbReference>
<proteinExistence type="predicted"/>
<accession>A0A699HIT5</accession>
<dbReference type="Pfam" id="PF24626">
    <property type="entry name" value="SH3_Tf2-1"/>
    <property type="match status" value="1"/>
</dbReference>
<dbReference type="EMBL" id="BKCJ010163091">
    <property type="protein sequence ID" value="GEY24741.1"/>
    <property type="molecule type" value="Genomic_DNA"/>
</dbReference>
<protein>
    <recommendedName>
        <fullName evidence="1">RNA-directed DNA polymerase</fullName>
        <ecNumber evidence="1">2.7.7.49</ecNumber>
    </recommendedName>
</protein>
<dbReference type="SUPFAM" id="SSF53098">
    <property type="entry name" value="Ribonuclease H-like"/>
    <property type="match status" value="1"/>
</dbReference>
<name>A0A699HIT5_TANCI</name>
<dbReference type="PANTHER" id="PTHR37984">
    <property type="entry name" value="PROTEIN CBG26694"/>
    <property type="match status" value="1"/>
</dbReference>
<feature type="region of interest" description="Disordered" evidence="9">
    <location>
        <begin position="397"/>
        <end position="441"/>
    </location>
</feature>
<dbReference type="InterPro" id="IPR021109">
    <property type="entry name" value="Peptidase_aspartic_dom_sf"/>
</dbReference>
<keyword evidence="2" id="KW-0808">Transferase</keyword>
<dbReference type="GO" id="GO:0003964">
    <property type="term" value="F:RNA-directed DNA polymerase activity"/>
    <property type="evidence" value="ECO:0007669"/>
    <property type="project" value="UniProtKB-KW"/>
</dbReference>
<keyword evidence="7" id="KW-0695">RNA-directed DNA polymerase</keyword>
<dbReference type="InterPro" id="IPR050951">
    <property type="entry name" value="Retrovirus_Pol_polyprotein"/>
</dbReference>
<keyword evidence="5" id="KW-0255">Endonuclease</keyword>
<dbReference type="SMART" id="SM00343">
    <property type="entry name" value="ZnF_C2HC"/>
    <property type="match status" value="1"/>
</dbReference>
<evidence type="ECO:0000313" key="11">
    <source>
        <dbReference type="EMBL" id="GEY24741.1"/>
    </source>
</evidence>
<evidence type="ECO:0000256" key="2">
    <source>
        <dbReference type="ARBA" id="ARBA00022679"/>
    </source>
</evidence>
<dbReference type="GO" id="GO:0016787">
    <property type="term" value="F:hydrolase activity"/>
    <property type="evidence" value="ECO:0007669"/>
    <property type="project" value="UniProtKB-KW"/>
</dbReference>
<dbReference type="SUPFAM" id="SSF56672">
    <property type="entry name" value="DNA/RNA polymerases"/>
    <property type="match status" value="1"/>
</dbReference>
<dbReference type="InterPro" id="IPR056924">
    <property type="entry name" value="SH3_Tf2-1"/>
</dbReference>
<gene>
    <name evidence="11" type="ORF">Tci_396715</name>
</gene>
<feature type="region of interest" description="Disordered" evidence="9">
    <location>
        <begin position="186"/>
        <end position="211"/>
    </location>
</feature>
<feature type="compositionally biased region" description="Low complexity" evidence="9">
    <location>
        <begin position="200"/>
        <end position="211"/>
    </location>
</feature>
<keyword evidence="8" id="KW-0479">Metal-binding</keyword>
<feature type="region of interest" description="Disordered" evidence="9">
    <location>
        <begin position="225"/>
        <end position="254"/>
    </location>
</feature>
<keyword evidence="6" id="KW-0378">Hydrolase</keyword>
<evidence type="ECO:0000256" key="7">
    <source>
        <dbReference type="ARBA" id="ARBA00022918"/>
    </source>
</evidence>
<dbReference type="GO" id="GO:0003676">
    <property type="term" value="F:nucleic acid binding"/>
    <property type="evidence" value="ECO:0007669"/>
    <property type="project" value="InterPro"/>
</dbReference>
<dbReference type="GO" id="GO:0004519">
    <property type="term" value="F:endonuclease activity"/>
    <property type="evidence" value="ECO:0007669"/>
    <property type="project" value="UniProtKB-KW"/>
</dbReference>
<dbReference type="InterPro" id="IPR012337">
    <property type="entry name" value="RNaseH-like_sf"/>
</dbReference>
<dbReference type="Gene3D" id="3.30.70.270">
    <property type="match status" value="2"/>
</dbReference>
<evidence type="ECO:0000256" key="6">
    <source>
        <dbReference type="ARBA" id="ARBA00022801"/>
    </source>
</evidence>
<dbReference type="InterPro" id="IPR036397">
    <property type="entry name" value="RNaseH_sf"/>
</dbReference>
<dbReference type="InterPro" id="IPR001878">
    <property type="entry name" value="Znf_CCHC"/>
</dbReference>